<sequence length="281" mass="31168">MIAGNQNGPDVSVILPVFAVHRRLFALIRAARQLAFSTEVLMICPDSLLSPDVRAKIEKAGGNVISVDESFSVEECRRIGSREAAGEVLLFLDDRPLLLPTQLDAYVEVIRRGGDVVMTACRDSRLPTRTSSRKMTQSLLNHVAGRGELGSASLYDAPFALSRYAMETLEFASSSPPVVQIKAFLQKMKVSVLRGQCRPGMKVASKRFLTDHTSALNTWMEVHGDRGGLWDGGRFRPLLQVPGHLHFRSVYRSSDWESMREGEWGETHKSKKADSSPKKRG</sequence>
<gene>
    <name evidence="2" type="ORF">T458_14890</name>
</gene>
<dbReference type="EMBL" id="AYJU01000017">
    <property type="protein sequence ID" value="EST53807.1"/>
    <property type="molecule type" value="Genomic_DNA"/>
</dbReference>
<dbReference type="Gene3D" id="3.90.550.10">
    <property type="entry name" value="Spore Coat Polysaccharide Biosynthesis Protein SpsA, Chain A"/>
    <property type="match status" value="1"/>
</dbReference>
<protein>
    <recommendedName>
        <fullName evidence="4">Glycosyltransferase</fullName>
    </recommendedName>
</protein>
<accession>V6M662</accession>
<evidence type="ECO:0000256" key="1">
    <source>
        <dbReference type="SAM" id="MobiDB-lite"/>
    </source>
</evidence>
<feature type="region of interest" description="Disordered" evidence="1">
    <location>
        <begin position="258"/>
        <end position="281"/>
    </location>
</feature>
<evidence type="ECO:0008006" key="4">
    <source>
        <dbReference type="Google" id="ProtNLM"/>
    </source>
</evidence>
<dbReference type="SUPFAM" id="SSF53448">
    <property type="entry name" value="Nucleotide-diphospho-sugar transferases"/>
    <property type="match status" value="1"/>
</dbReference>
<evidence type="ECO:0000313" key="2">
    <source>
        <dbReference type="EMBL" id="EST53807.1"/>
    </source>
</evidence>
<dbReference type="RefSeq" id="WP_023556860.1">
    <property type="nucleotide sequence ID" value="NZ_KI629785.1"/>
</dbReference>
<comment type="caution">
    <text evidence="2">The sequence shown here is derived from an EMBL/GenBank/DDBJ whole genome shotgun (WGS) entry which is preliminary data.</text>
</comment>
<dbReference type="HOGENOM" id="CLU_989269_0_0_9"/>
<dbReference type="InterPro" id="IPR029044">
    <property type="entry name" value="Nucleotide-diphossugar_trans"/>
</dbReference>
<dbReference type="AlphaFoldDB" id="V6M662"/>
<evidence type="ECO:0000313" key="3">
    <source>
        <dbReference type="Proteomes" id="UP000017973"/>
    </source>
</evidence>
<name>V6M662_9BACL</name>
<keyword evidence="3" id="KW-1185">Reference proteome</keyword>
<reference evidence="2 3" key="1">
    <citation type="journal article" date="2014" name="Genome Announc.">
        <title>Draft Genome Sequence of Brevibacillus panacihumi Strain W25, a Halotolerant Hydrocarbon-Degrading Bacterium.</title>
        <authorList>
            <person name="Wang X."/>
            <person name="Jin D."/>
            <person name="Zhou L."/>
            <person name="Wu L."/>
            <person name="An W."/>
            <person name="Chen Y."/>
            <person name="Zhao L."/>
        </authorList>
    </citation>
    <scope>NUCLEOTIDE SEQUENCE [LARGE SCALE GENOMIC DNA]</scope>
    <source>
        <strain evidence="2 3">W25</strain>
    </source>
</reference>
<proteinExistence type="predicted"/>
<dbReference type="PATRIC" id="fig|1408254.3.peg.2908"/>
<organism evidence="2 3">
    <name type="scientific">Brevibacillus panacihumi W25</name>
    <dbReference type="NCBI Taxonomy" id="1408254"/>
    <lineage>
        <taxon>Bacteria</taxon>
        <taxon>Bacillati</taxon>
        <taxon>Bacillota</taxon>
        <taxon>Bacilli</taxon>
        <taxon>Bacillales</taxon>
        <taxon>Paenibacillaceae</taxon>
        <taxon>Brevibacillus</taxon>
    </lineage>
</organism>
<dbReference type="eggNOG" id="COG0463">
    <property type="taxonomic scope" value="Bacteria"/>
</dbReference>
<dbReference type="Proteomes" id="UP000017973">
    <property type="component" value="Unassembled WGS sequence"/>
</dbReference>
<dbReference type="STRING" id="1408254.T458_14890"/>
<dbReference type="OrthoDB" id="2902148at2"/>